<dbReference type="GO" id="GO:0008250">
    <property type="term" value="C:oligosaccharyltransferase complex"/>
    <property type="evidence" value="ECO:0007669"/>
    <property type="project" value="InterPro"/>
</dbReference>
<organism evidence="2 3">
    <name type="scientific">Phtheirospermum japonicum</name>
    <dbReference type="NCBI Taxonomy" id="374723"/>
    <lineage>
        <taxon>Eukaryota</taxon>
        <taxon>Viridiplantae</taxon>
        <taxon>Streptophyta</taxon>
        <taxon>Embryophyta</taxon>
        <taxon>Tracheophyta</taxon>
        <taxon>Spermatophyta</taxon>
        <taxon>Magnoliopsida</taxon>
        <taxon>eudicotyledons</taxon>
        <taxon>Gunneridae</taxon>
        <taxon>Pentapetalae</taxon>
        <taxon>asterids</taxon>
        <taxon>lamiids</taxon>
        <taxon>Lamiales</taxon>
        <taxon>Orobanchaceae</taxon>
        <taxon>Orobanchaceae incertae sedis</taxon>
        <taxon>Phtheirospermum</taxon>
    </lineage>
</organism>
<dbReference type="EMBL" id="BMAC01000864">
    <property type="protein sequence ID" value="GFQ03753.1"/>
    <property type="molecule type" value="Genomic_DNA"/>
</dbReference>
<evidence type="ECO:0000256" key="1">
    <source>
        <dbReference type="SAM" id="Phobius"/>
    </source>
</evidence>
<sequence length="219" mass="24455">MSSQSPRHRIHAGSLHRAVKPVVFLPSQVDGQYIMEGLSSGFMFVLGGIRIVLLDLALDKNRSKSVKVSYASFGVAFVVISKLRKSMDQEQASEDRNPSASIIPKSLTPRPLNSSPLLRLIRRCTTFAFIIVAACVRENMAPFYGYNVNPVGPVEFVVDVKNGGTTTVTTKNRLPDARQKIINQVLLSHLPQKLQKLRWCVSQNSYSIFEMLKVIIYFS</sequence>
<feature type="transmembrane region" description="Helical" evidence="1">
    <location>
        <begin position="33"/>
        <end position="53"/>
    </location>
</feature>
<dbReference type="Proteomes" id="UP000653305">
    <property type="component" value="Unassembled WGS sequence"/>
</dbReference>
<keyword evidence="1" id="KW-0812">Transmembrane</keyword>
<evidence type="ECO:0000313" key="3">
    <source>
        <dbReference type="Proteomes" id="UP000653305"/>
    </source>
</evidence>
<protein>
    <submittedName>
        <fullName evidence="2">Putative oligosaccharyltransferase complex subunit cg9662</fullName>
    </submittedName>
</protein>
<accession>A0A830CZJ5</accession>
<keyword evidence="1" id="KW-1133">Transmembrane helix</keyword>
<evidence type="ECO:0000313" key="2">
    <source>
        <dbReference type="EMBL" id="GFQ03753.1"/>
    </source>
</evidence>
<dbReference type="PANTHER" id="PTHR13160:SF4">
    <property type="entry name" value="OLIGOSACCHARYLTRANSFERASE COMPLEX SUBUNIT OSTC"/>
    <property type="match status" value="1"/>
</dbReference>
<dbReference type="GO" id="GO:0016740">
    <property type="term" value="F:transferase activity"/>
    <property type="evidence" value="ECO:0007669"/>
    <property type="project" value="UniProtKB-KW"/>
</dbReference>
<dbReference type="PANTHER" id="PTHR13160">
    <property type="entry name" value="OLIGOSACCHARYLTRANSFERASE COMPLEX SUBUNIT OSTC"/>
    <property type="match status" value="1"/>
</dbReference>
<gene>
    <name evidence="2" type="ORF">PHJA_002519100</name>
</gene>
<name>A0A830CZJ5_9LAMI</name>
<dbReference type="OrthoDB" id="10256333at2759"/>
<keyword evidence="2" id="KW-0808">Transferase</keyword>
<keyword evidence="1" id="KW-0472">Membrane</keyword>
<dbReference type="InterPro" id="IPR042416">
    <property type="entry name" value="OSTC"/>
</dbReference>
<comment type="caution">
    <text evidence="2">The sequence shown here is derived from an EMBL/GenBank/DDBJ whole genome shotgun (WGS) entry which is preliminary data.</text>
</comment>
<keyword evidence="3" id="KW-1185">Reference proteome</keyword>
<reference evidence="2" key="1">
    <citation type="submission" date="2020-07" db="EMBL/GenBank/DDBJ databases">
        <title>Ethylene signaling mediates host invasion by parasitic plants.</title>
        <authorList>
            <person name="Yoshida S."/>
        </authorList>
    </citation>
    <scope>NUCLEOTIDE SEQUENCE</scope>
    <source>
        <strain evidence="2">Okayama</strain>
    </source>
</reference>
<dbReference type="AlphaFoldDB" id="A0A830CZJ5"/>
<proteinExistence type="predicted"/>